<dbReference type="InterPro" id="IPR049241">
    <property type="entry name" value="DUF6876"/>
</dbReference>
<evidence type="ECO:0000313" key="2">
    <source>
        <dbReference type="EMBL" id="SDH53345.1"/>
    </source>
</evidence>
<evidence type="ECO:0000259" key="1">
    <source>
        <dbReference type="Pfam" id="PF21781"/>
    </source>
</evidence>
<dbReference type="Pfam" id="PF21781">
    <property type="entry name" value="DUF6876"/>
    <property type="match status" value="1"/>
</dbReference>
<dbReference type="OrthoDB" id="1255124at2"/>
<organism evidence="2 3">
    <name type="scientific">Pedobacter terrae</name>
    <dbReference type="NCBI Taxonomy" id="405671"/>
    <lineage>
        <taxon>Bacteria</taxon>
        <taxon>Pseudomonadati</taxon>
        <taxon>Bacteroidota</taxon>
        <taxon>Sphingobacteriia</taxon>
        <taxon>Sphingobacteriales</taxon>
        <taxon>Sphingobacteriaceae</taxon>
        <taxon>Pedobacter</taxon>
    </lineage>
</organism>
<dbReference type="Proteomes" id="UP000199643">
    <property type="component" value="Unassembled WGS sequence"/>
</dbReference>
<evidence type="ECO:0000313" key="3">
    <source>
        <dbReference type="Proteomes" id="UP000199643"/>
    </source>
</evidence>
<name>A0A1G8D6E8_9SPHI</name>
<feature type="domain" description="DUF6876" evidence="1">
    <location>
        <begin position="10"/>
        <end position="119"/>
    </location>
</feature>
<dbReference type="AlphaFoldDB" id="A0A1G8D6E8"/>
<dbReference type="EMBL" id="FNCH01000028">
    <property type="protein sequence ID" value="SDH53345.1"/>
    <property type="molecule type" value="Genomic_DNA"/>
</dbReference>
<protein>
    <recommendedName>
        <fullName evidence="1">DUF6876 domain-containing protein</fullName>
    </recommendedName>
</protein>
<dbReference type="RefSeq" id="WP_090504122.1">
    <property type="nucleotide sequence ID" value="NZ_FNCH01000028.1"/>
</dbReference>
<reference evidence="3" key="1">
    <citation type="submission" date="2016-10" db="EMBL/GenBank/DDBJ databases">
        <authorList>
            <person name="Varghese N."/>
            <person name="Submissions S."/>
        </authorList>
    </citation>
    <scope>NUCLEOTIDE SEQUENCE [LARGE SCALE GENOMIC DNA]</scope>
    <source>
        <strain evidence="3">DSM 17933</strain>
    </source>
</reference>
<keyword evidence="3" id="KW-1185">Reference proteome</keyword>
<gene>
    <name evidence="2" type="ORF">SAMN05421827_12826</name>
</gene>
<accession>A0A1G8D6E8</accession>
<proteinExistence type="predicted"/>
<dbReference type="STRING" id="405671.SAMN05421827_12826"/>
<sequence>MEEFRLNSTYEFNQFAGGSESVYKYTFGIRITEGIKYLADTYECYWLLDLICIHSREIKYTQEFQVWILKRVKGNHFKLSVEDGNKNVIKEIDIRFSDFKADLVHVWLENEVIHLPNEH</sequence>